<evidence type="ECO:0000256" key="6">
    <source>
        <dbReference type="SAM" id="MobiDB-lite"/>
    </source>
</evidence>
<dbReference type="CDD" id="cd00306">
    <property type="entry name" value="Peptidases_S8_S53"/>
    <property type="match status" value="1"/>
</dbReference>
<feature type="active site" description="Charge relay system" evidence="5">
    <location>
        <position position="341"/>
    </location>
</feature>
<gene>
    <name evidence="8" type="ORF">N0V89_007219</name>
</gene>
<evidence type="ECO:0000256" key="5">
    <source>
        <dbReference type="PROSITE-ProRule" id="PRU01240"/>
    </source>
</evidence>
<organism evidence="8 9">
    <name type="scientific">Didymosphaeria variabile</name>
    <dbReference type="NCBI Taxonomy" id="1932322"/>
    <lineage>
        <taxon>Eukaryota</taxon>
        <taxon>Fungi</taxon>
        <taxon>Dikarya</taxon>
        <taxon>Ascomycota</taxon>
        <taxon>Pezizomycotina</taxon>
        <taxon>Dothideomycetes</taxon>
        <taxon>Pleosporomycetidae</taxon>
        <taxon>Pleosporales</taxon>
        <taxon>Massarineae</taxon>
        <taxon>Didymosphaeriaceae</taxon>
        <taxon>Didymosphaeria</taxon>
    </lineage>
</organism>
<keyword evidence="3 5" id="KW-0378">Hydrolase</keyword>
<dbReference type="OrthoDB" id="206201at2759"/>
<dbReference type="RefSeq" id="XP_056070231.1">
    <property type="nucleotide sequence ID" value="XM_056215984.1"/>
</dbReference>
<dbReference type="PANTHER" id="PTHR43399">
    <property type="entry name" value="SUBTILISIN-RELATED"/>
    <property type="match status" value="1"/>
</dbReference>
<dbReference type="PROSITE" id="PS51892">
    <property type="entry name" value="SUBTILASE"/>
    <property type="match status" value="1"/>
</dbReference>
<feature type="domain" description="Peptidase S8/S53" evidence="7">
    <location>
        <begin position="267"/>
        <end position="543"/>
    </location>
</feature>
<dbReference type="PRINTS" id="PR00723">
    <property type="entry name" value="SUBTILISIN"/>
</dbReference>
<dbReference type="InterPro" id="IPR023827">
    <property type="entry name" value="Peptidase_S8_Asp-AS"/>
</dbReference>
<dbReference type="InterPro" id="IPR015500">
    <property type="entry name" value="Peptidase_S8_subtilisin-rel"/>
</dbReference>
<keyword evidence="9" id="KW-1185">Reference proteome</keyword>
<dbReference type="GO" id="GO:0006508">
    <property type="term" value="P:proteolysis"/>
    <property type="evidence" value="ECO:0007669"/>
    <property type="project" value="UniProtKB-KW"/>
</dbReference>
<proteinExistence type="inferred from homology"/>
<dbReference type="Gene3D" id="3.40.50.200">
    <property type="entry name" value="Peptidase S8/S53 domain"/>
    <property type="match status" value="1"/>
</dbReference>
<keyword evidence="2 5" id="KW-0645">Protease</keyword>
<evidence type="ECO:0000313" key="8">
    <source>
        <dbReference type="EMBL" id="KAJ4351875.1"/>
    </source>
</evidence>
<evidence type="ECO:0000256" key="4">
    <source>
        <dbReference type="ARBA" id="ARBA00022825"/>
    </source>
</evidence>
<sequence length="601" mass="68352">MRTASSAIPHDFVLGTAPHLVHQFTPYYYFENEQQSVRFQCAARQKQLLQTFETHRIKTHDDEISHGQQLKVWQKPGELTISITFFVHKGEVEPKQHYELELKWFKQDIKRSGDKGLIMTFYTRKDERRGSSDNAGIIRNMFQRRPSENRRISIHSRSSSNSSNHRALPDGNRMVTPHKAFSDWRSLLVEFEREIDVEQFLAVCHDPGRAPEPRVPESHWKVSHGFEETVHFLKPVSGSFKAGQWFTGLHSLRKRYFPHGLDDAVRVNIAVLDTGIDNTNPDITEMWGKRAPPTRRYRNFLNDASVAGQLGIEPWTKSKVDELVGQLRQRHRDLPQDDTGHGTHVAGIIMQLYPEANLFIGRVIEENVVREEEATRAAARRLALAILFSAEVWKVKIISLSIGFRKAFLRDDEKAIVRNALKYVMDTHPGVIVFAAASNEGNRDRILFPASEDRVFCVNSSNGDGKASEFNPPHQERHENFSILGEGVSSTCLQHNNTGTGGRLIASWAVRSGTSVATPIAASVAAIILHFGRQWAPDNHKNLETRRGIKRVLESMAPLENRDGFYDIVPWMSGVFVENNDFRDPNESIATATERLRDVLD</sequence>
<dbReference type="InterPro" id="IPR036852">
    <property type="entry name" value="Peptidase_S8/S53_dom_sf"/>
</dbReference>
<evidence type="ECO:0000256" key="2">
    <source>
        <dbReference type="ARBA" id="ARBA00022670"/>
    </source>
</evidence>
<dbReference type="InterPro" id="IPR051048">
    <property type="entry name" value="Peptidase_S8/S53_subtilisin"/>
</dbReference>
<feature type="region of interest" description="Disordered" evidence="6">
    <location>
        <begin position="148"/>
        <end position="172"/>
    </location>
</feature>
<name>A0A9W8XL28_9PLEO</name>
<feature type="compositionally biased region" description="Low complexity" evidence="6">
    <location>
        <begin position="155"/>
        <end position="166"/>
    </location>
</feature>
<dbReference type="Pfam" id="PF00082">
    <property type="entry name" value="Peptidase_S8"/>
    <property type="match status" value="1"/>
</dbReference>
<dbReference type="PROSITE" id="PS00136">
    <property type="entry name" value="SUBTILASE_ASP"/>
    <property type="match status" value="1"/>
</dbReference>
<evidence type="ECO:0000256" key="3">
    <source>
        <dbReference type="ARBA" id="ARBA00022801"/>
    </source>
</evidence>
<dbReference type="GeneID" id="80910749"/>
<reference evidence="8" key="1">
    <citation type="submission" date="2022-10" db="EMBL/GenBank/DDBJ databases">
        <title>Tapping the CABI collections for fungal endophytes: first genome assemblies for Collariella, Neodidymelliopsis, Ascochyta clinopodiicola, Didymella pomorum, Didymosphaeria variabile, Neocosmospora piperis and Neocucurbitaria cava.</title>
        <authorList>
            <person name="Hill R."/>
        </authorList>
    </citation>
    <scope>NUCLEOTIDE SEQUENCE</scope>
    <source>
        <strain evidence="8">IMI 356815</strain>
    </source>
</reference>
<comment type="similarity">
    <text evidence="1 5">Belongs to the peptidase S8 family.</text>
</comment>
<dbReference type="GO" id="GO:0004252">
    <property type="term" value="F:serine-type endopeptidase activity"/>
    <property type="evidence" value="ECO:0007669"/>
    <property type="project" value="UniProtKB-UniRule"/>
</dbReference>
<evidence type="ECO:0000313" key="9">
    <source>
        <dbReference type="Proteomes" id="UP001140513"/>
    </source>
</evidence>
<dbReference type="PANTHER" id="PTHR43399:SF4">
    <property type="entry name" value="CELL WALL-ASSOCIATED PROTEASE"/>
    <property type="match status" value="1"/>
</dbReference>
<accession>A0A9W8XL28</accession>
<evidence type="ECO:0000256" key="1">
    <source>
        <dbReference type="ARBA" id="ARBA00011073"/>
    </source>
</evidence>
<feature type="active site" description="Charge relay system" evidence="5">
    <location>
        <position position="515"/>
    </location>
</feature>
<dbReference type="Proteomes" id="UP001140513">
    <property type="component" value="Unassembled WGS sequence"/>
</dbReference>
<dbReference type="InterPro" id="IPR000209">
    <property type="entry name" value="Peptidase_S8/S53_dom"/>
</dbReference>
<comment type="caution">
    <text evidence="8">The sequence shown here is derived from an EMBL/GenBank/DDBJ whole genome shotgun (WGS) entry which is preliminary data.</text>
</comment>
<dbReference type="EMBL" id="JAPEUX010000005">
    <property type="protein sequence ID" value="KAJ4351875.1"/>
    <property type="molecule type" value="Genomic_DNA"/>
</dbReference>
<feature type="active site" description="Charge relay system" evidence="5">
    <location>
        <position position="273"/>
    </location>
</feature>
<evidence type="ECO:0000259" key="7">
    <source>
        <dbReference type="Pfam" id="PF00082"/>
    </source>
</evidence>
<keyword evidence="4 5" id="KW-0720">Serine protease</keyword>
<dbReference type="SUPFAM" id="SSF52743">
    <property type="entry name" value="Subtilisin-like"/>
    <property type="match status" value="1"/>
</dbReference>
<dbReference type="AlphaFoldDB" id="A0A9W8XL28"/>
<protein>
    <recommendedName>
        <fullName evidence="7">Peptidase S8/S53 domain-containing protein</fullName>
    </recommendedName>
</protein>